<evidence type="ECO:0008006" key="3">
    <source>
        <dbReference type="Google" id="ProtNLM"/>
    </source>
</evidence>
<organism evidence="1 2">
    <name type="scientific">Frondihabitans sucicola</name>
    <dbReference type="NCBI Taxonomy" id="1268041"/>
    <lineage>
        <taxon>Bacteria</taxon>
        <taxon>Bacillati</taxon>
        <taxon>Actinomycetota</taxon>
        <taxon>Actinomycetes</taxon>
        <taxon>Micrococcales</taxon>
        <taxon>Microbacteriaceae</taxon>
        <taxon>Frondihabitans</taxon>
    </lineage>
</organism>
<accession>A0ABM8GVZ1</accession>
<proteinExistence type="predicted"/>
<reference evidence="2" key="1">
    <citation type="journal article" date="2019" name="Int. J. Syst. Evol. Microbiol.">
        <title>The Global Catalogue of Microorganisms (GCM) 10K type strain sequencing project: providing services to taxonomists for standard genome sequencing and annotation.</title>
        <authorList>
            <consortium name="The Broad Institute Genomics Platform"/>
            <consortium name="The Broad Institute Genome Sequencing Center for Infectious Disease"/>
            <person name="Wu L."/>
            <person name="Ma J."/>
        </authorList>
    </citation>
    <scope>NUCLEOTIDE SEQUENCE [LARGE SCALE GENOMIC DNA]</scope>
    <source>
        <strain evidence="2">NBRC 108728</strain>
    </source>
</reference>
<dbReference type="RefSeq" id="WP_286346903.1">
    <property type="nucleotide sequence ID" value="NZ_AP027733.1"/>
</dbReference>
<name>A0ABM8GVZ1_9MICO</name>
<dbReference type="EMBL" id="AP027733">
    <property type="protein sequence ID" value="BDZ52621.1"/>
    <property type="molecule type" value="Genomic_DNA"/>
</dbReference>
<gene>
    <name evidence="1" type="ORF">GCM10025867_48620</name>
</gene>
<keyword evidence="2" id="KW-1185">Reference proteome</keyword>
<evidence type="ECO:0000313" key="1">
    <source>
        <dbReference type="EMBL" id="BDZ52621.1"/>
    </source>
</evidence>
<sequence>MGRPAKLSARLISVSVDGKGAAWCDGEFSGDPEIIEYARRCILFNTEIDVMGIPMVADNVDMFGALAALYAFSPGRTILIEAPERIRALLDEEDESDTPEDLDLWSA</sequence>
<evidence type="ECO:0000313" key="2">
    <source>
        <dbReference type="Proteomes" id="UP001321486"/>
    </source>
</evidence>
<keyword evidence="1" id="KW-0614">Plasmid</keyword>
<dbReference type="Proteomes" id="UP001321486">
    <property type="component" value="Plasmid pNBRC108728a"/>
</dbReference>
<geneLocation type="plasmid" evidence="1 2">
    <name>pNBRC108728a</name>
</geneLocation>
<protein>
    <recommendedName>
        <fullName evidence="3">DUF4325 domain-containing protein</fullName>
    </recommendedName>
</protein>